<feature type="non-terminal residue" evidence="1">
    <location>
        <position position="1"/>
    </location>
</feature>
<dbReference type="SUPFAM" id="SSF56235">
    <property type="entry name" value="N-terminal nucleophile aminohydrolases (Ntn hydrolases)"/>
    <property type="match status" value="1"/>
</dbReference>
<dbReference type="GO" id="GO:0016787">
    <property type="term" value="F:hydrolase activity"/>
    <property type="evidence" value="ECO:0007669"/>
    <property type="project" value="InterPro"/>
</dbReference>
<proteinExistence type="predicted"/>
<sequence>DHDCVLCTSAVPGVTDRAARGPAARYVWDLADRDRSRWIVPFGADGVAGGPHHRDQLPLWLGGELAPVVTDWALLTRDRTEEHLRDH</sequence>
<dbReference type="Pfam" id="PF01804">
    <property type="entry name" value="Penicil_amidase"/>
    <property type="match status" value="1"/>
</dbReference>
<dbReference type="InterPro" id="IPR002692">
    <property type="entry name" value="S45"/>
</dbReference>
<evidence type="ECO:0000313" key="2">
    <source>
        <dbReference type="Proteomes" id="UP000320481"/>
    </source>
</evidence>
<dbReference type="RefSeq" id="WP_146467325.1">
    <property type="nucleotide sequence ID" value="NZ_VOGW01000142.1"/>
</dbReference>
<protein>
    <submittedName>
        <fullName evidence="1">Penicillin acylase family protein</fullName>
    </submittedName>
</protein>
<dbReference type="Proteomes" id="UP000320481">
    <property type="component" value="Unassembled WGS sequence"/>
</dbReference>
<dbReference type="InterPro" id="IPR029055">
    <property type="entry name" value="Ntn_hydrolases_N"/>
</dbReference>
<dbReference type="PANTHER" id="PTHR34218">
    <property type="entry name" value="PEPTIDASE S45 PENICILLIN AMIDASE"/>
    <property type="match status" value="1"/>
</dbReference>
<dbReference type="Gene3D" id="3.60.20.10">
    <property type="entry name" value="Glutamine Phosphoribosylpyrophosphate, subunit 1, domain 1"/>
    <property type="match status" value="1"/>
</dbReference>
<dbReference type="PANTHER" id="PTHR34218:SF4">
    <property type="entry name" value="ACYL-HOMOSERINE LACTONE ACYLASE QUIP"/>
    <property type="match status" value="1"/>
</dbReference>
<reference evidence="1" key="1">
    <citation type="journal article" date="2019" name="Microbiol. Resour. Announc.">
        <title>Draft Genomic Sequences of Streptomyces misionensis and Streptomyces albidoflavus, bacteria applied for phytopathogen biocontrol.</title>
        <authorList>
            <person name="Pylro V."/>
            <person name="Dias A."/>
            <person name="Andreote F."/>
            <person name="Varani A."/>
            <person name="Andreote C."/>
            <person name="Bernardo E."/>
            <person name="Martins T."/>
        </authorList>
    </citation>
    <scope>NUCLEOTIDE SEQUENCE [LARGE SCALE GENOMIC DNA]</scope>
    <source>
        <strain evidence="1">66</strain>
    </source>
</reference>
<dbReference type="EMBL" id="VOGW01000142">
    <property type="protein sequence ID" value="TWV38376.1"/>
    <property type="molecule type" value="Genomic_DNA"/>
</dbReference>
<organism evidence="1 2">
    <name type="scientific">Streptomyces misionensis</name>
    <dbReference type="NCBI Taxonomy" id="67331"/>
    <lineage>
        <taxon>Bacteria</taxon>
        <taxon>Bacillati</taxon>
        <taxon>Actinomycetota</taxon>
        <taxon>Actinomycetes</taxon>
        <taxon>Kitasatosporales</taxon>
        <taxon>Streptomycetaceae</taxon>
        <taxon>Streptomyces</taxon>
    </lineage>
</organism>
<dbReference type="AlphaFoldDB" id="A0A5C6JAA8"/>
<gene>
    <name evidence="1" type="ORF">FRZ03_24645</name>
</gene>
<name>A0A5C6JAA8_9ACTN</name>
<comment type="caution">
    <text evidence="1">The sequence shown here is derived from an EMBL/GenBank/DDBJ whole genome shotgun (WGS) entry which is preliminary data.</text>
</comment>
<accession>A0A5C6JAA8</accession>
<keyword evidence="2" id="KW-1185">Reference proteome</keyword>
<evidence type="ECO:0000313" key="1">
    <source>
        <dbReference type="EMBL" id="TWV38376.1"/>
    </source>
</evidence>
<dbReference type="GO" id="GO:0017000">
    <property type="term" value="P:antibiotic biosynthetic process"/>
    <property type="evidence" value="ECO:0007669"/>
    <property type="project" value="InterPro"/>
</dbReference>